<reference evidence="2" key="1">
    <citation type="journal article" date="2013" name="Genome Announc.">
        <title>Draft genome sequence of the basidiomycetous yeast-like fungus Pseudozyma hubeiensis SY62, which produces an abundant amount of the biosurfactant mannosylerythritol lipids.</title>
        <authorList>
            <person name="Konishi M."/>
            <person name="Hatada Y."/>
            <person name="Horiuchi J."/>
        </authorList>
    </citation>
    <scope>NUCLEOTIDE SEQUENCE [LARGE SCALE GENOMIC DNA]</scope>
    <source>
        <strain evidence="2">SY62</strain>
    </source>
</reference>
<dbReference type="AlphaFoldDB" id="R9PB03"/>
<gene>
    <name evidence="1" type="ORF">PHSY_006150</name>
</gene>
<keyword evidence="2" id="KW-1185">Reference proteome</keyword>
<evidence type="ECO:0000313" key="2">
    <source>
        <dbReference type="Proteomes" id="UP000014071"/>
    </source>
</evidence>
<organism evidence="1 2">
    <name type="scientific">Pseudozyma hubeiensis (strain SY62)</name>
    <name type="common">Yeast</name>
    <dbReference type="NCBI Taxonomy" id="1305764"/>
    <lineage>
        <taxon>Eukaryota</taxon>
        <taxon>Fungi</taxon>
        <taxon>Dikarya</taxon>
        <taxon>Basidiomycota</taxon>
        <taxon>Ustilaginomycotina</taxon>
        <taxon>Ustilaginomycetes</taxon>
        <taxon>Ustilaginales</taxon>
        <taxon>Ustilaginaceae</taxon>
        <taxon>Pseudozyma</taxon>
    </lineage>
</organism>
<proteinExistence type="predicted"/>
<accession>R9PB03</accession>
<dbReference type="Proteomes" id="UP000014071">
    <property type="component" value="Unassembled WGS sequence"/>
</dbReference>
<sequence length="102" mass="11681">MSRRVEASCTKITADVQCFVCKLRDADPAMEAVEMCSLDARMPKPRSKTDCNKTDLNLDERMGLSIKMYEEVDDEIDGEKVLCKRFVEWTRNLDLDTGVKID</sequence>
<dbReference type="EMBL" id="DF238821">
    <property type="protein sequence ID" value="GAC98556.1"/>
    <property type="molecule type" value="Genomic_DNA"/>
</dbReference>
<dbReference type="GeneID" id="24111422"/>
<evidence type="ECO:0000313" key="1">
    <source>
        <dbReference type="EMBL" id="GAC98556.1"/>
    </source>
</evidence>
<name>R9PB03_PSEHS</name>
<dbReference type="HOGENOM" id="CLU_2278687_0_0_1"/>
<protein>
    <submittedName>
        <fullName evidence="1">Uncharacterized protein</fullName>
    </submittedName>
</protein>
<dbReference type="RefSeq" id="XP_012192143.1">
    <property type="nucleotide sequence ID" value="XM_012336753.1"/>
</dbReference>